<dbReference type="Proteomes" id="UP000249451">
    <property type="component" value="Unassembled WGS sequence"/>
</dbReference>
<reference evidence="2 3" key="1">
    <citation type="submission" date="2017-11" db="EMBL/GenBank/DDBJ databases">
        <title>Infants hospitalized years apart are colonized by the same room-sourced microbial strains.</title>
        <authorList>
            <person name="Brooks B."/>
            <person name="Olm M.R."/>
            <person name="Firek B.A."/>
            <person name="Baker R."/>
            <person name="Thomas B.C."/>
            <person name="Morowitz M.J."/>
            <person name="Banfield J.F."/>
        </authorList>
    </citation>
    <scope>NUCLEOTIDE SEQUENCE [LARGE SCALE GENOMIC DNA]</scope>
    <source>
        <strain evidence="2">S2_012_000_R3_87</strain>
    </source>
</reference>
<feature type="compositionally biased region" description="Polar residues" evidence="1">
    <location>
        <begin position="298"/>
        <end position="311"/>
    </location>
</feature>
<dbReference type="AlphaFoldDB" id="A0A2W5D5Z6"/>
<organism evidence="2 3">
    <name type="scientific">Corynebacterium urealyticum</name>
    <dbReference type="NCBI Taxonomy" id="43771"/>
    <lineage>
        <taxon>Bacteria</taxon>
        <taxon>Bacillati</taxon>
        <taxon>Actinomycetota</taxon>
        <taxon>Actinomycetes</taxon>
        <taxon>Mycobacteriales</taxon>
        <taxon>Corynebacteriaceae</taxon>
        <taxon>Corynebacterium</taxon>
    </lineage>
</organism>
<proteinExistence type="predicted"/>
<evidence type="ECO:0000313" key="3">
    <source>
        <dbReference type="Proteomes" id="UP000249451"/>
    </source>
</evidence>
<sequence length="325" mass="36331">MEIGRFETTAANRQPHLSFVNPPAIHVDAGEAEIKWLADKWNTDITPPSAWEKINTRYKEAPDYFSDLTSQERESDSNELITKLVNTDVADWDKAISDHAQSAVVASYFYQNGGTARFAQRAQEALQRAGKEQAMKRATRLDIAAQLDVKPVQEAFQAAATALGDIAWSQDQRTLARNGAVYTSFLENGAKIEALQHYLSPAMGTAEQHVPGICLVADVAPLLPLEQVSNKIMSGWVSSQEEVDEHTRRGRIAAEAREYFPDFLTKLAQGAYDGMKLDITVDPETIQQRIDAYHSWGKTNRTQDNNATIRMTSRDHQRPRTTGIR</sequence>
<evidence type="ECO:0000256" key="1">
    <source>
        <dbReference type="SAM" id="MobiDB-lite"/>
    </source>
</evidence>
<gene>
    <name evidence="2" type="ORF">DI609_04080</name>
</gene>
<name>A0A2W5D5Z6_9CORY</name>
<comment type="caution">
    <text evidence="2">The sequence shown here is derived from an EMBL/GenBank/DDBJ whole genome shotgun (WGS) entry which is preliminary data.</text>
</comment>
<dbReference type="EMBL" id="QFNY01000070">
    <property type="protein sequence ID" value="PZP01469.1"/>
    <property type="molecule type" value="Genomic_DNA"/>
</dbReference>
<evidence type="ECO:0000313" key="2">
    <source>
        <dbReference type="EMBL" id="PZP01469.1"/>
    </source>
</evidence>
<protein>
    <submittedName>
        <fullName evidence="2">Uncharacterized protein</fullName>
    </submittedName>
</protein>
<feature type="region of interest" description="Disordered" evidence="1">
    <location>
        <begin position="298"/>
        <end position="325"/>
    </location>
</feature>
<accession>A0A2W5D5Z6</accession>